<keyword evidence="3" id="KW-1185">Reference proteome</keyword>
<accession>A0A0Q3T403</accession>
<reference evidence="2 3" key="1">
    <citation type="submission" date="2015-10" db="EMBL/GenBank/DDBJ databases">
        <authorList>
            <person name="Gilbert D.G."/>
        </authorList>
    </citation>
    <scope>NUCLEOTIDE SEQUENCE [LARGE SCALE GENOMIC DNA]</scope>
    <source>
        <strain evidence="2">FVVF132</strain>
    </source>
</reference>
<dbReference type="AlphaFoldDB" id="A0A0Q3T403"/>
<evidence type="ECO:0000313" key="3">
    <source>
        <dbReference type="Proteomes" id="UP000051836"/>
    </source>
</evidence>
<comment type="caution">
    <text evidence="2">The sequence shown here is derived from an EMBL/GenBank/DDBJ whole genome shotgun (WGS) entry which is preliminary data.</text>
</comment>
<dbReference type="Proteomes" id="UP000051836">
    <property type="component" value="Unassembled WGS sequence"/>
</dbReference>
<dbReference type="EMBL" id="LMAW01002945">
    <property type="protein sequence ID" value="KQK75350.1"/>
    <property type="molecule type" value="Genomic_DNA"/>
</dbReference>
<evidence type="ECO:0000313" key="2">
    <source>
        <dbReference type="EMBL" id="KQK75350.1"/>
    </source>
</evidence>
<name>A0A0Q3T403_AMAAE</name>
<proteinExistence type="predicted"/>
<protein>
    <submittedName>
        <fullName evidence="2">Uncharacterized protein</fullName>
    </submittedName>
</protein>
<evidence type="ECO:0000256" key="1">
    <source>
        <dbReference type="SAM" id="MobiDB-lite"/>
    </source>
</evidence>
<feature type="compositionally biased region" description="Basic and acidic residues" evidence="1">
    <location>
        <begin position="1"/>
        <end position="17"/>
    </location>
</feature>
<sequence length="86" mass="9904">MLKMDGKIVKEGKRTEEQQSPSWLGRARGGIRCYSVCEEGEERKVDSDSNMKFKPVKVQCNLQKEMPKFGNSNLDVIQLQLEQEEI</sequence>
<organism evidence="2 3">
    <name type="scientific">Amazona aestiva</name>
    <name type="common">Blue-fronted Amazon parrot</name>
    <dbReference type="NCBI Taxonomy" id="12930"/>
    <lineage>
        <taxon>Eukaryota</taxon>
        <taxon>Metazoa</taxon>
        <taxon>Chordata</taxon>
        <taxon>Craniata</taxon>
        <taxon>Vertebrata</taxon>
        <taxon>Euteleostomi</taxon>
        <taxon>Archelosauria</taxon>
        <taxon>Archosauria</taxon>
        <taxon>Dinosauria</taxon>
        <taxon>Saurischia</taxon>
        <taxon>Theropoda</taxon>
        <taxon>Coelurosauria</taxon>
        <taxon>Aves</taxon>
        <taxon>Neognathae</taxon>
        <taxon>Neoaves</taxon>
        <taxon>Telluraves</taxon>
        <taxon>Australaves</taxon>
        <taxon>Psittaciformes</taxon>
        <taxon>Psittacidae</taxon>
        <taxon>Amazona</taxon>
    </lineage>
</organism>
<gene>
    <name evidence="2" type="ORF">AAES_147277</name>
</gene>
<feature type="region of interest" description="Disordered" evidence="1">
    <location>
        <begin position="1"/>
        <end position="23"/>
    </location>
</feature>